<dbReference type="PROSITE" id="PS51257">
    <property type="entry name" value="PROKAR_LIPOPROTEIN"/>
    <property type="match status" value="1"/>
</dbReference>
<dbReference type="OrthoDB" id="5568302at2"/>
<dbReference type="Proteomes" id="UP000389128">
    <property type="component" value="Unassembled WGS sequence"/>
</dbReference>
<protein>
    <submittedName>
        <fullName evidence="2">Uncharacterized protein</fullName>
    </submittedName>
</protein>
<dbReference type="EMBL" id="SDKK01000008">
    <property type="protein sequence ID" value="TYC58943.1"/>
    <property type="molecule type" value="Genomic_DNA"/>
</dbReference>
<reference evidence="2 3" key="1">
    <citation type="submission" date="2019-01" db="EMBL/GenBank/DDBJ databases">
        <title>Zoogloea oleivorans genome sequencing and assembly.</title>
        <authorList>
            <person name="Tancsics A."/>
            <person name="Farkas M."/>
            <person name="Kriszt B."/>
            <person name="Maroti G."/>
            <person name="Horvath B."/>
        </authorList>
    </citation>
    <scope>NUCLEOTIDE SEQUENCE [LARGE SCALE GENOMIC DNA]</scope>
    <source>
        <strain evidence="2 3">Buc</strain>
    </source>
</reference>
<dbReference type="SUPFAM" id="SSF159594">
    <property type="entry name" value="XCC0632-like"/>
    <property type="match status" value="1"/>
</dbReference>
<feature type="chain" id="PRO_5025363609" evidence="1">
    <location>
        <begin position="30"/>
        <end position="213"/>
    </location>
</feature>
<proteinExistence type="predicted"/>
<sequence>MSPARFLWKTMPVVGVCVLAACGSLPKAATTYSVHDFGPLDSAVLRPVPFPIRNLEVVPAPWLASNAIQYRLTYTQPTRRQFFLESRWAAQPAQLMEVALKRSMKANQTAVASSGCRLRIDLDEFAQIFDAEGVSRGVVEARAVLLAPRTDQLIASHAFTVTRPALSADAVGGVGALREDVLQLSRELLDWLDALDAEGASRLAGGVRARCGA</sequence>
<evidence type="ECO:0000313" key="2">
    <source>
        <dbReference type="EMBL" id="TYC58943.1"/>
    </source>
</evidence>
<feature type="signal peptide" evidence="1">
    <location>
        <begin position="1"/>
        <end position="29"/>
    </location>
</feature>
<keyword evidence="3" id="KW-1185">Reference proteome</keyword>
<accession>A0A6C2CZA5</accession>
<evidence type="ECO:0000256" key="1">
    <source>
        <dbReference type="SAM" id="SignalP"/>
    </source>
</evidence>
<comment type="caution">
    <text evidence="2">The sequence shown here is derived from an EMBL/GenBank/DDBJ whole genome shotgun (WGS) entry which is preliminary data.</text>
</comment>
<evidence type="ECO:0000313" key="3">
    <source>
        <dbReference type="Proteomes" id="UP000389128"/>
    </source>
</evidence>
<gene>
    <name evidence="2" type="ORF">ETQ85_10550</name>
</gene>
<dbReference type="AlphaFoldDB" id="A0A6C2CZA5"/>
<name>A0A6C2CZA5_9RHOO</name>
<organism evidence="2 3">
    <name type="scientific">Zoogloea oleivorans</name>
    <dbReference type="NCBI Taxonomy" id="1552750"/>
    <lineage>
        <taxon>Bacteria</taxon>
        <taxon>Pseudomonadati</taxon>
        <taxon>Pseudomonadota</taxon>
        <taxon>Betaproteobacteria</taxon>
        <taxon>Rhodocyclales</taxon>
        <taxon>Zoogloeaceae</taxon>
        <taxon>Zoogloea</taxon>
    </lineage>
</organism>
<keyword evidence="1" id="KW-0732">Signal</keyword>
<dbReference type="Gene3D" id="3.40.50.10610">
    <property type="entry name" value="ABC-type transport auxiliary lipoprotein component"/>
    <property type="match status" value="1"/>
</dbReference>